<gene>
    <name evidence="2" type="ORF">F5544_05195</name>
</gene>
<dbReference type="KEGG" id="nah:F5544_05195"/>
<dbReference type="Proteomes" id="UP000503540">
    <property type="component" value="Chromosome"/>
</dbReference>
<keyword evidence="3" id="KW-1185">Reference proteome</keyword>
<sequence>MPDTLARCDHGMMRRSDLCLEDLGGLRGTYLPVPADWRRFRLAGIATAASCVVMIVALAGRAYPLALIAAAFALLVGGRLAWAAGRLRVLAGRNRGSRLELYERGFVVVFGGRVRTFRYGAATVREQAARRSYVCSGDAGDPVILRRGFERQHVWGAEIRRGVARAQVPRALAALNAGQRLEFGEIWVTARDIGVGRDRAAWADVTEFTVRSAMLIVRVRDRERPLIAEPVADVPNMCVLQLLSEHLR</sequence>
<organism evidence="2 3">
    <name type="scientific">Nocardia arthritidis</name>
    <dbReference type="NCBI Taxonomy" id="228602"/>
    <lineage>
        <taxon>Bacteria</taxon>
        <taxon>Bacillati</taxon>
        <taxon>Actinomycetota</taxon>
        <taxon>Actinomycetes</taxon>
        <taxon>Mycobacteriales</taxon>
        <taxon>Nocardiaceae</taxon>
        <taxon>Nocardia</taxon>
    </lineage>
</organism>
<keyword evidence="1" id="KW-1133">Transmembrane helix</keyword>
<dbReference type="AlphaFoldDB" id="A0A6G9Y6W3"/>
<feature type="transmembrane region" description="Helical" evidence="1">
    <location>
        <begin position="40"/>
        <end position="59"/>
    </location>
</feature>
<keyword evidence="1" id="KW-0812">Transmembrane</keyword>
<reference evidence="2 3" key="1">
    <citation type="journal article" date="2019" name="ACS Chem. Biol.">
        <title>Identification and Mobilization of a Cryptic Antibiotic Biosynthesis Gene Locus from a Human-Pathogenic Nocardia Isolate.</title>
        <authorList>
            <person name="Herisse M."/>
            <person name="Ishida K."/>
            <person name="Porter J.L."/>
            <person name="Howden B."/>
            <person name="Hertweck C."/>
            <person name="Stinear T.P."/>
            <person name="Pidot S.J."/>
        </authorList>
    </citation>
    <scope>NUCLEOTIDE SEQUENCE [LARGE SCALE GENOMIC DNA]</scope>
    <source>
        <strain evidence="2 3">AUSMDU00012717</strain>
    </source>
</reference>
<accession>A0A6G9Y6W3</accession>
<name>A0A6G9Y6W3_9NOCA</name>
<dbReference type="RefSeq" id="WP_167472118.1">
    <property type="nucleotide sequence ID" value="NZ_CP046172.1"/>
</dbReference>
<proteinExistence type="predicted"/>
<keyword evidence="1" id="KW-0472">Membrane</keyword>
<evidence type="ECO:0000313" key="3">
    <source>
        <dbReference type="Proteomes" id="UP000503540"/>
    </source>
</evidence>
<evidence type="ECO:0000256" key="1">
    <source>
        <dbReference type="SAM" id="Phobius"/>
    </source>
</evidence>
<dbReference type="InterPro" id="IPR046492">
    <property type="entry name" value="DUF6585"/>
</dbReference>
<evidence type="ECO:0000313" key="2">
    <source>
        <dbReference type="EMBL" id="QIS08951.1"/>
    </source>
</evidence>
<dbReference type="Pfam" id="PF20226">
    <property type="entry name" value="DUF6585"/>
    <property type="match status" value="1"/>
</dbReference>
<dbReference type="EMBL" id="CP046172">
    <property type="protein sequence ID" value="QIS08951.1"/>
    <property type="molecule type" value="Genomic_DNA"/>
</dbReference>
<feature type="transmembrane region" description="Helical" evidence="1">
    <location>
        <begin position="65"/>
        <end position="85"/>
    </location>
</feature>
<protein>
    <submittedName>
        <fullName evidence="2">Uncharacterized protein</fullName>
    </submittedName>
</protein>